<dbReference type="SUPFAM" id="SSF56112">
    <property type="entry name" value="Protein kinase-like (PK-like)"/>
    <property type="match status" value="1"/>
</dbReference>
<evidence type="ECO:0000313" key="2">
    <source>
        <dbReference type="EMBL" id="KAK2593610.1"/>
    </source>
</evidence>
<gene>
    <name evidence="2" type="ORF">QQS21_008698</name>
</gene>
<organism evidence="2 3">
    <name type="scientific">Conoideocrella luteorostrata</name>
    <dbReference type="NCBI Taxonomy" id="1105319"/>
    <lineage>
        <taxon>Eukaryota</taxon>
        <taxon>Fungi</taxon>
        <taxon>Dikarya</taxon>
        <taxon>Ascomycota</taxon>
        <taxon>Pezizomycotina</taxon>
        <taxon>Sordariomycetes</taxon>
        <taxon>Hypocreomycetidae</taxon>
        <taxon>Hypocreales</taxon>
        <taxon>Clavicipitaceae</taxon>
        <taxon>Conoideocrella</taxon>
    </lineage>
</organism>
<accession>A0AAJ0FYG8</accession>
<evidence type="ECO:0000313" key="3">
    <source>
        <dbReference type="Proteomes" id="UP001251528"/>
    </source>
</evidence>
<dbReference type="Proteomes" id="UP001251528">
    <property type="component" value="Unassembled WGS sequence"/>
</dbReference>
<evidence type="ECO:0000259" key="1">
    <source>
        <dbReference type="Pfam" id="PF01636"/>
    </source>
</evidence>
<comment type="caution">
    <text evidence="2">The sequence shown here is derived from an EMBL/GenBank/DDBJ whole genome shotgun (WGS) entry which is preliminary data.</text>
</comment>
<dbReference type="Gene3D" id="3.90.1200.10">
    <property type="match status" value="1"/>
</dbReference>
<dbReference type="InterPro" id="IPR002575">
    <property type="entry name" value="Aminoglycoside_PTrfase"/>
</dbReference>
<name>A0AAJ0FYG8_9HYPO</name>
<dbReference type="Pfam" id="PF01636">
    <property type="entry name" value="APH"/>
    <property type="match status" value="1"/>
</dbReference>
<dbReference type="InterPro" id="IPR011009">
    <property type="entry name" value="Kinase-like_dom_sf"/>
</dbReference>
<feature type="domain" description="Aminoglycoside phosphotransferase" evidence="1">
    <location>
        <begin position="125"/>
        <end position="245"/>
    </location>
</feature>
<dbReference type="EMBL" id="JASWJB010000204">
    <property type="protein sequence ID" value="KAK2593610.1"/>
    <property type="molecule type" value="Genomic_DNA"/>
</dbReference>
<sequence length="330" mass="37373">MSQATSRVIALSERQLANFFRELTSTTQNMCDQVARELILGLHHAAPVQGATSYTVVPDNGASFVVQFRPDRYSLDLNFLGCVEQAYPGFMPHYEQPGRLGKLEIYKIDDVRGDSMSIAVDELRADGCALLKQTVQDFGRFFASAWHNIPNPYPHPRKDDVYESYLSQLMQLSAGLPRRFRSTLDNLITKLPALTDGQWLMVPHHTDLVEDNIHVDRTTGRITGICDWEDTVVGPFGTSLWSLETLLGMRSNSEGWRYHANHQELRNLFWEAFYTALGPVSGAQRAHIKAARSVGFFLENGFVYIDEVNKAPIKKGSWEMLYLDAVARWL</sequence>
<dbReference type="AlphaFoldDB" id="A0AAJ0FYG8"/>
<proteinExistence type="predicted"/>
<reference evidence="2" key="1">
    <citation type="submission" date="2023-06" db="EMBL/GenBank/DDBJ databases">
        <title>Conoideocrella luteorostrata (Hypocreales: Clavicipitaceae), a potential biocontrol fungus for elongate hemlock scale in United States Christmas tree production areas.</title>
        <authorList>
            <person name="Barrett H."/>
            <person name="Lovett B."/>
            <person name="Macias A.M."/>
            <person name="Stajich J.E."/>
            <person name="Kasson M.T."/>
        </authorList>
    </citation>
    <scope>NUCLEOTIDE SEQUENCE</scope>
    <source>
        <strain evidence="2">ARSEF 14590</strain>
    </source>
</reference>
<keyword evidence="3" id="KW-1185">Reference proteome</keyword>
<protein>
    <recommendedName>
        <fullName evidence="1">Aminoglycoside phosphotransferase domain-containing protein</fullName>
    </recommendedName>
</protein>